<dbReference type="CDD" id="cd13590">
    <property type="entry name" value="PBP2_PotD_PotF_like"/>
    <property type="match status" value="1"/>
</dbReference>
<keyword evidence="3" id="KW-0732">Signal</keyword>
<evidence type="ECO:0000256" key="3">
    <source>
        <dbReference type="ARBA" id="ARBA00022729"/>
    </source>
</evidence>
<dbReference type="PRINTS" id="PR00909">
    <property type="entry name" value="SPERMDNBNDNG"/>
</dbReference>
<proteinExistence type="predicted"/>
<dbReference type="InterPro" id="IPR006311">
    <property type="entry name" value="TAT_signal"/>
</dbReference>
<keyword evidence="6" id="KW-1185">Reference proteome</keyword>
<name>A0A7S8N060_9MICO</name>
<dbReference type="KEGG" id="msf:IT882_05855"/>
<sequence length="413" mass="44639">MPDRQLPSDPMIRALISQARAAQISRRGVLAGAGALSLMGFLAACTGRVGGSDSTGGSALTAPEDLSSSVKTLTWANWSFYLDEDDDGNHPTLQAFEEQTGLTVNYDVSIDDNNTYFAKVRDQLALGQGIGADTVCLTDWMANIWIASGYTQAFDKAKMPNVYANLNPSLMNPSFDPGRANSVPWQSGFAGLAWNTEKLPNGLASVDDLWNPDLKGRVGVLSEMRDTIGLIMLSQGVDISSGSWGDTEFQNAIDVFAQQVSDGQIRNIKGNSYADDLINEDTLAAIVWSGDITAINAEVGYDKFGFALPDSGGTLWSDNFMIPIGSQQKANVETLIDYYYQPEVAAEVAAWVNYITPVVGAQEAMADIDPEMVENQLIFPDEETLANAFIFRALSNQEQEKYNAEFEAVGLGA</sequence>
<dbReference type="PANTHER" id="PTHR30222:SF17">
    <property type="entry name" value="SPERMIDINE_PUTRESCINE-BINDING PERIPLASMIC PROTEIN"/>
    <property type="match status" value="1"/>
</dbReference>
<dbReference type="EMBL" id="CP064760">
    <property type="protein sequence ID" value="QPE05535.1"/>
    <property type="molecule type" value="Genomic_DNA"/>
</dbReference>
<dbReference type="AlphaFoldDB" id="A0A7S8N060"/>
<dbReference type="SUPFAM" id="SSF53850">
    <property type="entry name" value="Periplasmic binding protein-like II"/>
    <property type="match status" value="1"/>
</dbReference>
<keyword evidence="4" id="KW-0574">Periplasm</keyword>
<evidence type="ECO:0000256" key="2">
    <source>
        <dbReference type="ARBA" id="ARBA00022448"/>
    </source>
</evidence>
<dbReference type="Proteomes" id="UP000594480">
    <property type="component" value="Chromosome"/>
</dbReference>
<dbReference type="GO" id="GO:0019808">
    <property type="term" value="F:polyamine binding"/>
    <property type="evidence" value="ECO:0007669"/>
    <property type="project" value="InterPro"/>
</dbReference>
<dbReference type="InterPro" id="IPR001188">
    <property type="entry name" value="Sperm_putr-bd"/>
</dbReference>
<reference evidence="5 6" key="1">
    <citation type="submission" date="2020-11" db="EMBL/GenBank/DDBJ databases">
        <title>Amino acid is mineralized and recycled by bacteria in oceanic microbiome.</title>
        <authorList>
            <person name="Zheng L.Y."/>
        </authorList>
    </citation>
    <scope>NUCLEOTIDE SEQUENCE [LARGE SCALE GENOMIC DNA]</scope>
    <source>
        <strain evidence="5 6">A32-1</strain>
    </source>
</reference>
<dbReference type="GO" id="GO:0042597">
    <property type="term" value="C:periplasmic space"/>
    <property type="evidence" value="ECO:0007669"/>
    <property type="project" value="UniProtKB-SubCell"/>
</dbReference>
<comment type="subcellular location">
    <subcellularLocation>
        <location evidence="1">Periplasm</location>
    </subcellularLocation>
</comment>
<dbReference type="Gene3D" id="3.40.190.10">
    <property type="entry name" value="Periplasmic binding protein-like II"/>
    <property type="match status" value="2"/>
</dbReference>
<accession>A0A7S8N060</accession>
<dbReference type="PANTHER" id="PTHR30222">
    <property type="entry name" value="SPERMIDINE/PUTRESCINE-BINDING PERIPLASMIC PROTEIN"/>
    <property type="match status" value="1"/>
</dbReference>
<protein>
    <submittedName>
        <fullName evidence="5">Spermidine/putrescine ABC transporter substrate-binding protein</fullName>
    </submittedName>
</protein>
<dbReference type="GO" id="GO:0015846">
    <property type="term" value="P:polyamine transport"/>
    <property type="evidence" value="ECO:0007669"/>
    <property type="project" value="InterPro"/>
</dbReference>
<dbReference type="RefSeq" id="WP_195693551.1">
    <property type="nucleotide sequence ID" value="NZ_CP064760.1"/>
</dbReference>
<evidence type="ECO:0000256" key="4">
    <source>
        <dbReference type="ARBA" id="ARBA00022764"/>
    </source>
</evidence>
<gene>
    <name evidence="5" type="ORF">IT882_05855</name>
</gene>
<evidence type="ECO:0000313" key="5">
    <source>
        <dbReference type="EMBL" id="QPE05535.1"/>
    </source>
</evidence>
<dbReference type="Pfam" id="PF13343">
    <property type="entry name" value="SBP_bac_6"/>
    <property type="match status" value="1"/>
</dbReference>
<dbReference type="PROSITE" id="PS51318">
    <property type="entry name" value="TAT"/>
    <property type="match status" value="1"/>
</dbReference>
<evidence type="ECO:0000256" key="1">
    <source>
        <dbReference type="ARBA" id="ARBA00004418"/>
    </source>
</evidence>
<evidence type="ECO:0000313" key="6">
    <source>
        <dbReference type="Proteomes" id="UP000594480"/>
    </source>
</evidence>
<organism evidence="5 6">
    <name type="scientific">Microbacterium schleiferi</name>
    <dbReference type="NCBI Taxonomy" id="69362"/>
    <lineage>
        <taxon>Bacteria</taxon>
        <taxon>Bacillati</taxon>
        <taxon>Actinomycetota</taxon>
        <taxon>Actinomycetes</taxon>
        <taxon>Micrococcales</taxon>
        <taxon>Microbacteriaceae</taxon>
        <taxon>Microbacterium</taxon>
    </lineage>
</organism>
<keyword evidence="2" id="KW-0813">Transport</keyword>